<protein>
    <submittedName>
        <fullName evidence="1">Uncharacterized protein</fullName>
    </submittedName>
</protein>
<evidence type="ECO:0000313" key="2">
    <source>
        <dbReference type="Proteomes" id="UP000828390"/>
    </source>
</evidence>
<evidence type="ECO:0000313" key="1">
    <source>
        <dbReference type="EMBL" id="KAH3717410.1"/>
    </source>
</evidence>
<dbReference type="AlphaFoldDB" id="A0A9D4HFN1"/>
<comment type="caution">
    <text evidence="1">The sequence shown here is derived from an EMBL/GenBank/DDBJ whole genome shotgun (WGS) entry which is preliminary data.</text>
</comment>
<accession>A0A9D4HFN1</accession>
<reference evidence="1" key="2">
    <citation type="submission" date="2020-11" db="EMBL/GenBank/DDBJ databases">
        <authorList>
            <person name="McCartney M.A."/>
            <person name="Auch B."/>
            <person name="Kono T."/>
            <person name="Mallez S."/>
            <person name="Becker A."/>
            <person name="Gohl D.M."/>
            <person name="Silverstein K.A.T."/>
            <person name="Koren S."/>
            <person name="Bechman K.B."/>
            <person name="Herman A."/>
            <person name="Abrahante J.E."/>
            <person name="Garbe J."/>
        </authorList>
    </citation>
    <scope>NUCLEOTIDE SEQUENCE</scope>
    <source>
        <strain evidence="1">Duluth1</strain>
        <tissue evidence="1">Whole animal</tissue>
    </source>
</reference>
<name>A0A9D4HFN1_DREPO</name>
<proteinExistence type="predicted"/>
<reference evidence="1" key="1">
    <citation type="journal article" date="2019" name="bioRxiv">
        <title>The Genome of the Zebra Mussel, Dreissena polymorpha: A Resource for Invasive Species Research.</title>
        <authorList>
            <person name="McCartney M.A."/>
            <person name="Auch B."/>
            <person name="Kono T."/>
            <person name="Mallez S."/>
            <person name="Zhang Y."/>
            <person name="Obille A."/>
            <person name="Becker A."/>
            <person name="Abrahante J.E."/>
            <person name="Garbe J."/>
            <person name="Badalamenti J.P."/>
            <person name="Herman A."/>
            <person name="Mangelson H."/>
            <person name="Liachko I."/>
            <person name="Sullivan S."/>
            <person name="Sone E.D."/>
            <person name="Koren S."/>
            <person name="Silverstein K.A.T."/>
            <person name="Beckman K.B."/>
            <person name="Gohl D.M."/>
        </authorList>
    </citation>
    <scope>NUCLEOTIDE SEQUENCE</scope>
    <source>
        <strain evidence="1">Duluth1</strain>
        <tissue evidence="1">Whole animal</tissue>
    </source>
</reference>
<organism evidence="1 2">
    <name type="scientific">Dreissena polymorpha</name>
    <name type="common">Zebra mussel</name>
    <name type="synonym">Mytilus polymorpha</name>
    <dbReference type="NCBI Taxonomy" id="45954"/>
    <lineage>
        <taxon>Eukaryota</taxon>
        <taxon>Metazoa</taxon>
        <taxon>Spiralia</taxon>
        <taxon>Lophotrochozoa</taxon>
        <taxon>Mollusca</taxon>
        <taxon>Bivalvia</taxon>
        <taxon>Autobranchia</taxon>
        <taxon>Heteroconchia</taxon>
        <taxon>Euheterodonta</taxon>
        <taxon>Imparidentia</taxon>
        <taxon>Neoheterodontei</taxon>
        <taxon>Myida</taxon>
        <taxon>Dreissenoidea</taxon>
        <taxon>Dreissenidae</taxon>
        <taxon>Dreissena</taxon>
    </lineage>
</organism>
<keyword evidence="2" id="KW-1185">Reference proteome</keyword>
<dbReference type="EMBL" id="JAIWYP010000013">
    <property type="protein sequence ID" value="KAH3717410.1"/>
    <property type="molecule type" value="Genomic_DNA"/>
</dbReference>
<sequence>MEGSDEVTSATKSDVTEVNSTLIKAKRVVESAAMEGCDRVHSTALDFLKETRI</sequence>
<gene>
    <name evidence="1" type="ORF">DPMN_060196</name>
</gene>
<dbReference type="Proteomes" id="UP000828390">
    <property type="component" value="Unassembled WGS sequence"/>
</dbReference>